<dbReference type="OrthoDB" id="1735266at2759"/>
<dbReference type="EMBL" id="JACXVP010000006">
    <property type="protein sequence ID" value="KAG5599208.1"/>
    <property type="molecule type" value="Genomic_DNA"/>
</dbReference>
<dbReference type="PANTHER" id="PTHR33054:SF12">
    <property type="entry name" value="ZINC KNUCKLE FAMILY PROTEIN"/>
    <property type="match status" value="1"/>
</dbReference>
<feature type="domain" description="DUF7746" evidence="1">
    <location>
        <begin position="111"/>
        <end position="151"/>
    </location>
</feature>
<accession>A0A9J5YHS5</accession>
<keyword evidence="3" id="KW-1185">Reference proteome</keyword>
<dbReference type="Proteomes" id="UP000824120">
    <property type="component" value="Chromosome 6"/>
</dbReference>
<gene>
    <name evidence="2" type="ORF">H5410_030578</name>
</gene>
<reference evidence="2 3" key="1">
    <citation type="submission" date="2020-09" db="EMBL/GenBank/DDBJ databases">
        <title>De no assembly of potato wild relative species, Solanum commersonii.</title>
        <authorList>
            <person name="Cho K."/>
        </authorList>
    </citation>
    <scope>NUCLEOTIDE SEQUENCE [LARGE SCALE GENOMIC DNA]</scope>
    <source>
        <strain evidence="2">LZ3.2</strain>
        <tissue evidence="2">Leaf</tissue>
    </source>
</reference>
<comment type="caution">
    <text evidence="2">The sequence shown here is derived from an EMBL/GenBank/DDBJ whole genome shotgun (WGS) entry which is preliminary data.</text>
</comment>
<sequence length="220" mass="25764">MIFLLENSDLQRKDEPWKIFQRYNRQSLSSRRRFPVIHHISHVEPVYGSARGRAASLHTIATDSNSLVEKGNPRKNSGYATKPSMNTYYYPRPTPQDVLINERDWNQTNTSNSGFKIYEWNLDGFTGQLRGRWDNYLNVEEQASIINAVATDDGVDNLGMALVRNREEALYTLVLTILEHFNCRFTIQHETVHTLPNGLRCQTLWHFLWYKDTFLEKLRL</sequence>
<dbReference type="AlphaFoldDB" id="A0A9J5YHS5"/>
<dbReference type="Pfam" id="PF24925">
    <property type="entry name" value="DUF7746"/>
    <property type="match status" value="1"/>
</dbReference>
<dbReference type="InterPro" id="IPR056648">
    <property type="entry name" value="DUF7746"/>
</dbReference>
<evidence type="ECO:0000313" key="3">
    <source>
        <dbReference type="Proteomes" id="UP000824120"/>
    </source>
</evidence>
<organism evidence="2 3">
    <name type="scientific">Solanum commersonii</name>
    <name type="common">Commerson's wild potato</name>
    <name type="synonym">Commerson's nightshade</name>
    <dbReference type="NCBI Taxonomy" id="4109"/>
    <lineage>
        <taxon>Eukaryota</taxon>
        <taxon>Viridiplantae</taxon>
        <taxon>Streptophyta</taxon>
        <taxon>Embryophyta</taxon>
        <taxon>Tracheophyta</taxon>
        <taxon>Spermatophyta</taxon>
        <taxon>Magnoliopsida</taxon>
        <taxon>eudicotyledons</taxon>
        <taxon>Gunneridae</taxon>
        <taxon>Pentapetalae</taxon>
        <taxon>asterids</taxon>
        <taxon>lamiids</taxon>
        <taxon>Solanales</taxon>
        <taxon>Solanaceae</taxon>
        <taxon>Solanoideae</taxon>
        <taxon>Solaneae</taxon>
        <taxon>Solanum</taxon>
    </lineage>
</organism>
<dbReference type="PANTHER" id="PTHR33054">
    <property type="entry name" value="CCHC-TYPE DOMAIN-CONTAINING PROTEIN"/>
    <property type="match status" value="1"/>
</dbReference>
<protein>
    <recommendedName>
        <fullName evidence="1">DUF7746 domain-containing protein</fullName>
    </recommendedName>
</protein>
<evidence type="ECO:0000259" key="1">
    <source>
        <dbReference type="Pfam" id="PF24925"/>
    </source>
</evidence>
<proteinExistence type="predicted"/>
<name>A0A9J5YHS5_SOLCO</name>
<evidence type="ECO:0000313" key="2">
    <source>
        <dbReference type="EMBL" id="KAG5599208.1"/>
    </source>
</evidence>